<evidence type="ECO:0000313" key="11">
    <source>
        <dbReference type="Proteomes" id="UP000238350"/>
    </source>
</evidence>
<dbReference type="Pfam" id="PF21895">
    <property type="entry name" value="MTHFR_C"/>
    <property type="match status" value="1"/>
</dbReference>
<proteinExistence type="inferred from homology"/>
<evidence type="ECO:0000256" key="8">
    <source>
        <dbReference type="RuleBase" id="RU004254"/>
    </source>
</evidence>
<feature type="domain" description="MTHFR SAM-binding regulatory" evidence="9">
    <location>
        <begin position="307"/>
        <end position="585"/>
    </location>
</feature>
<protein>
    <submittedName>
        <fullName evidence="10">Methylenetetrahydrofolate reductase 2</fullName>
    </submittedName>
</protein>
<evidence type="ECO:0000256" key="4">
    <source>
        <dbReference type="ARBA" id="ARBA00022630"/>
    </source>
</evidence>
<dbReference type="GeneID" id="36515505"/>
<dbReference type="Proteomes" id="UP000238350">
    <property type="component" value="Unassembled WGS sequence"/>
</dbReference>
<dbReference type="GO" id="GO:0071949">
    <property type="term" value="F:FAD binding"/>
    <property type="evidence" value="ECO:0007669"/>
    <property type="project" value="TreeGrafter"/>
</dbReference>
<evidence type="ECO:0000256" key="2">
    <source>
        <dbReference type="ARBA" id="ARBA00004777"/>
    </source>
</evidence>
<dbReference type="GO" id="GO:0035999">
    <property type="term" value="P:tetrahydrofolate interconversion"/>
    <property type="evidence" value="ECO:0007669"/>
    <property type="project" value="UniProtKB-UniPathway"/>
</dbReference>
<keyword evidence="5" id="KW-0274">FAD</keyword>
<name>A0A2T0FGM1_9ASCO</name>
<keyword evidence="7" id="KW-0560">Oxidoreductase</keyword>
<dbReference type="STRING" id="45607.A0A2T0FGM1"/>
<evidence type="ECO:0000256" key="7">
    <source>
        <dbReference type="ARBA" id="ARBA00023002"/>
    </source>
</evidence>
<evidence type="ECO:0000313" key="10">
    <source>
        <dbReference type="EMBL" id="PRT54136.1"/>
    </source>
</evidence>
<dbReference type="InterPro" id="IPR003171">
    <property type="entry name" value="Mehydrof_redctse-like"/>
</dbReference>
<dbReference type="SUPFAM" id="SSF51730">
    <property type="entry name" value="FAD-linked oxidoreductase"/>
    <property type="match status" value="1"/>
</dbReference>
<dbReference type="GO" id="GO:0005829">
    <property type="term" value="C:cytosol"/>
    <property type="evidence" value="ECO:0007669"/>
    <property type="project" value="TreeGrafter"/>
</dbReference>
<dbReference type="Pfam" id="PF02219">
    <property type="entry name" value="MTHFR"/>
    <property type="match status" value="1"/>
</dbReference>
<evidence type="ECO:0000256" key="3">
    <source>
        <dbReference type="ARBA" id="ARBA00006743"/>
    </source>
</evidence>
<organism evidence="10 11">
    <name type="scientific">Wickerhamiella sorbophila</name>
    <dbReference type="NCBI Taxonomy" id="45607"/>
    <lineage>
        <taxon>Eukaryota</taxon>
        <taxon>Fungi</taxon>
        <taxon>Dikarya</taxon>
        <taxon>Ascomycota</taxon>
        <taxon>Saccharomycotina</taxon>
        <taxon>Dipodascomycetes</taxon>
        <taxon>Dipodascales</taxon>
        <taxon>Trichomonascaceae</taxon>
        <taxon>Wickerhamiella</taxon>
    </lineage>
</organism>
<comment type="caution">
    <text evidence="10">The sequence shown here is derived from an EMBL/GenBank/DDBJ whole genome shotgun (WGS) entry which is preliminary data.</text>
</comment>
<dbReference type="CDD" id="cd00537">
    <property type="entry name" value="MTHFR"/>
    <property type="match status" value="1"/>
</dbReference>
<evidence type="ECO:0000256" key="5">
    <source>
        <dbReference type="ARBA" id="ARBA00022827"/>
    </source>
</evidence>
<dbReference type="Gene3D" id="3.20.20.220">
    <property type="match status" value="1"/>
</dbReference>
<dbReference type="InterPro" id="IPR004621">
    <property type="entry name" value="Fadh2_euk"/>
</dbReference>
<gene>
    <name evidence="10" type="ORF">B9G98_01756</name>
</gene>
<sequence length="586" mass="66711">MKISQKLERYHQEAPNDGASISFEYFVPKTSQGISNLYDRMDRMYKLDPLFVDVTWNAGGSQSNFTTEMIHTAQNVIGVDTCMHLTCTGMPVEVVDQALEEAHKANCHNILALRGDPPRVVPGEEKPITHFRYAKDLIKHIRDKYGDYFDIGVAGYPEGHPEEPDADVLIEYLKEKVDAGASFVITQMFYDVDLFLNWVDRCRAAGIYVPIIPGIMPISGWASFNRRAKWCQVNVPPQFLAELEPISNDDAAVREKGSQLVANMCAKMIAHGISHLHFYTMNLERATIMVLEQLHMLDKNNEKRPSPLPWRQSLGKGRESESVRPIFWRNRKHSYVSRTADWDEFPNGRWGDSRSPAYGELERYGVLLRQSTQKAIELWGSPKSLEDLGQVISKYLSGKLPCLPWSDDPVGAEISVIREKLLDLNSRGFLTINSQPAVNGVHSSDPIHGWGPKKGYVYQKAYLELLVPKERFEHIKPKLDSDEYVTYYATCFRGCHVTTNASSDEPNAVTWGIFPGQEVQQPTIVERGSFLAWKDEAFRLAFEWAACQPKDSDSYKFLTSLSRGWYLVNIVHNDFQDPDAVFRIFE</sequence>
<accession>A0A2T0FGM1</accession>
<dbReference type="AlphaFoldDB" id="A0A2T0FGM1"/>
<keyword evidence="4" id="KW-0285">Flavoprotein</keyword>
<evidence type="ECO:0000259" key="9">
    <source>
        <dbReference type="Pfam" id="PF21895"/>
    </source>
</evidence>
<dbReference type="UniPathway" id="UPA00193"/>
<dbReference type="GO" id="GO:0009086">
    <property type="term" value="P:methionine biosynthetic process"/>
    <property type="evidence" value="ECO:0007669"/>
    <property type="project" value="TreeGrafter"/>
</dbReference>
<dbReference type="EMBL" id="NDIQ01000001">
    <property type="protein sequence ID" value="PRT54136.1"/>
    <property type="molecule type" value="Genomic_DNA"/>
</dbReference>
<dbReference type="InterPro" id="IPR029041">
    <property type="entry name" value="FAD-linked_oxidoreductase-like"/>
</dbReference>
<reference evidence="10 11" key="1">
    <citation type="submission" date="2017-04" db="EMBL/GenBank/DDBJ databases">
        <title>Genome sequencing of [Candida] sorbophila.</title>
        <authorList>
            <person name="Ahn J.O."/>
        </authorList>
    </citation>
    <scope>NUCLEOTIDE SEQUENCE [LARGE SCALE GENOMIC DNA]</scope>
    <source>
        <strain evidence="10 11">DS02</strain>
    </source>
</reference>
<dbReference type="RefSeq" id="XP_024664082.1">
    <property type="nucleotide sequence ID" value="XM_024808314.1"/>
</dbReference>
<comment type="similarity">
    <text evidence="3">Belongs to the methylenetetrahydrofolate reductase family.</text>
</comment>
<keyword evidence="6" id="KW-0521">NADP</keyword>
<dbReference type="FunFam" id="3.20.20.220:FF:000002">
    <property type="entry name" value="Methylenetetrahydrofolate reductase"/>
    <property type="match status" value="1"/>
</dbReference>
<dbReference type="GO" id="GO:0004489">
    <property type="term" value="F:methylenetetrahydrofolate reductase [NAD(P)H] activity"/>
    <property type="evidence" value="ECO:0007669"/>
    <property type="project" value="InterPro"/>
</dbReference>
<keyword evidence="11" id="KW-1185">Reference proteome</keyword>
<dbReference type="PANTHER" id="PTHR45754">
    <property type="entry name" value="METHYLENETETRAHYDROFOLATE REDUCTASE"/>
    <property type="match status" value="1"/>
</dbReference>
<evidence type="ECO:0000256" key="6">
    <source>
        <dbReference type="ARBA" id="ARBA00022857"/>
    </source>
</evidence>
<evidence type="ECO:0000256" key="1">
    <source>
        <dbReference type="ARBA" id="ARBA00001974"/>
    </source>
</evidence>
<comment type="pathway">
    <text evidence="2 8">One-carbon metabolism; tetrahydrofolate interconversion.</text>
</comment>
<dbReference type="OrthoDB" id="16284at2759"/>
<dbReference type="InterPro" id="IPR053806">
    <property type="entry name" value="MTHFR_C"/>
</dbReference>
<dbReference type="NCBIfam" id="TIGR00677">
    <property type="entry name" value="fadh2_euk"/>
    <property type="match status" value="1"/>
</dbReference>
<dbReference type="PANTHER" id="PTHR45754:SF3">
    <property type="entry name" value="METHYLENETETRAHYDROFOLATE REDUCTASE (NADPH)"/>
    <property type="match status" value="1"/>
</dbReference>
<comment type="cofactor">
    <cofactor evidence="1">
        <name>FAD</name>
        <dbReference type="ChEBI" id="CHEBI:57692"/>
    </cofactor>
</comment>